<dbReference type="Pfam" id="PF01861">
    <property type="entry name" value="BpsA_C"/>
    <property type="match status" value="1"/>
</dbReference>
<dbReference type="InterPro" id="IPR002723">
    <property type="entry name" value="BpsA_C"/>
</dbReference>
<dbReference type="GO" id="GO:0008168">
    <property type="term" value="F:methyltransferase activity"/>
    <property type="evidence" value="ECO:0007669"/>
    <property type="project" value="UniProtKB-KW"/>
</dbReference>
<dbReference type="GO" id="GO:0005737">
    <property type="term" value="C:cytoplasm"/>
    <property type="evidence" value="ECO:0007669"/>
    <property type="project" value="UniProtKB-SubCell"/>
</dbReference>
<evidence type="ECO:0000313" key="6">
    <source>
        <dbReference type="Proteomes" id="UP000294886"/>
    </source>
</evidence>
<name>A0A101E413_9THEO</name>
<protein>
    <recommendedName>
        <fullName evidence="1">N(4)-bis(aminopropyl)spermidine synthase</fullName>
        <ecNumber evidence="1">2.5.1.128</ecNumber>
    </recommendedName>
    <alternativeName>
        <fullName evidence="1">Branched-chain polyamine synthase A</fullName>
    </alternativeName>
</protein>
<dbReference type="PIRSF" id="PIRSF005895">
    <property type="entry name" value="UCP005895_mtase"/>
    <property type="match status" value="1"/>
</dbReference>
<dbReference type="PANTHER" id="PTHR23290">
    <property type="entry name" value="RRNA N6-ADENOSINE-METHYLTRANSFERASE METTL5"/>
    <property type="match status" value="1"/>
</dbReference>
<dbReference type="InterPro" id="IPR036388">
    <property type="entry name" value="WH-like_DNA-bd_sf"/>
</dbReference>
<reference evidence="3 5" key="1">
    <citation type="journal article" date="2018" name="Nat. Biotechnol.">
        <title>A standardized bacterial taxonomy based on genome phylogeny substantially revises the tree of life.</title>
        <authorList>
            <person name="Parks D.H."/>
            <person name="Chuvochina M."/>
            <person name="Waite D.W."/>
            <person name="Rinke C."/>
            <person name="Skarshewski A."/>
            <person name="Chaumeil P.A."/>
            <person name="Hugenholtz P."/>
        </authorList>
    </citation>
    <scope>NUCLEOTIDE SEQUENCE [LARGE SCALE GENOMIC DNA]</scope>
    <source>
        <strain evidence="3">UBA12544</strain>
    </source>
</reference>
<keyword evidence="1" id="KW-0620">Polyamine biosynthesis</keyword>
<dbReference type="Proteomes" id="UP000264445">
    <property type="component" value="Unassembled WGS sequence"/>
</dbReference>
<accession>A0A101E413</accession>
<dbReference type="RefSeq" id="WP_132039866.1">
    <property type="nucleotide sequence ID" value="NZ_DOLB01000164.1"/>
</dbReference>
<comment type="function">
    <text evidence="1">Involved in the biosynthesis of branched-chain polyamines, which support the growth of thermophiles under high-temperature conditions. Catalyzes the sequential condensation of spermidine with the aminopropyl groups of decarboxylated S-adenosylmethionines to produce N(4)-bis(aminopropyl)spermidine via N(4)-aminopropylspermidine.</text>
</comment>
<comment type="similarity">
    <text evidence="1">Belongs to the branched-chain polyamine synthase family.</text>
</comment>
<comment type="catalytic activity">
    <reaction evidence="1">
        <text>2 S-adenosyl 3-(methylsulfanyl)propylamine + spermidine = N(4)-bis(aminopropyl)spermidine + 2 S-methyl-5'-thioadenosine + 2 H(+)</text>
        <dbReference type="Rhea" id="RHEA:44132"/>
        <dbReference type="ChEBI" id="CHEBI:15378"/>
        <dbReference type="ChEBI" id="CHEBI:17509"/>
        <dbReference type="ChEBI" id="CHEBI:57443"/>
        <dbReference type="ChEBI" id="CHEBI:57834"/>
        <dbReference type="ChEBI" id="CHEBI:82771"/>
        <dbReference type="EC" id="2.5.1.128"/>
    </reaction>
</comment>
<comment type="pathway">
    <text evidence="1">Amine and polyamine biosynthesis.</text>
</comment>
<dbReference type="AlphaFoldDB" id="A0A101E413"/>
<dbReference type="InterPro" id="IPR029063">
    <property type="entry name" value="SAM-dependent_MTases_sf"/>
</dbReference>
<dbReference type="EMBL" id="SLWU01000014">
    <property type="protein sequence ID" value="TCO63548.1"/>
    <property type="molecule type" value="Genomic_DNA"/>
</dbReference>
<reference evidence="4 6" key="2">
    <citation type="submission" date="2019-03" db="EMBL/GenBank/DDBJ databases">
        <title>Genomic Encyclopedia of Type Strains, Phase IV (KMG-IV): sequencing the most valuable type-strain genomes for metagenomic binning, comparative biology and taxonomic classification.</title>
        <authorList>
            <person name="Goeker M."/>
        </authorList>
    </citation>
    <scope>NUCLEOTIDE SEQUENCE [LARGE SCALE GENOMIC DNA]</scope>
    <source>
        <strain evidence="4 6">DSM 13054</strain>
    </source>
</reference>
<organism evidence="3 5">
    <name type="scientific">Caldanaerobacter subterraneus</name>
    <dbReference type="NCBI Taxonomy" id="911092"/>
    <lineage>
        <taxon>Bacteria</taxon>
        <taxon>Bacillati</taxon>
        <taxon>Bacillota</taxon>
        <taxon>Clostridia</taxon>
        <taxon>Thermoanaerobacterales</taxon>
        <taxon>Thermoanaerobacteraceae</taxon>
        <taxon>Caldanaerobacter</taxon>
    </lineage>
</organism>
<evidence type="ECO:0000313" key="5">
    <source>
        <dbReference type="Proteomes" id="UP000264445"/>
    </source>
</evidence>
<sequence>MKNLQDIAQQIYQKTGVVTSTKDVEKILSASAATSHFWEIITLSQRPFPVVAEVIELLRQEGLVEVDQNREIKFNSKGMEYLKSLNIAPKKVYTCPHCEGRGINLSQLEYLVRRFDEITVDRPKAISNYDQGFVTTQTVISRIALMAERGDLEGKKLFVLGDDDLVSIAAGLSGMPKEIVVLEIDDRLVNYINDTAKKYNLPIEAMKYDFRDKLPEKYLGYFDTFITDPPETVEALELSVGRGISTLRKEGCAGYFGVTLIEASLEKWNIFQQILTSKFKVAITDIIYDFNHYVNWDYLLKTVGKPYDFIQVEPKLNWYRSSMYRIETLKDSKGIENEYKPCELYVDEEAIIYKGEDK</sequence>
<evidence type="ECO:0000259" key="2">
    <source>
        <dbReference type="Pfam" id="PF01861"/>
    </source>
</evidence>
<comment type="subcellular location">
    <subcellularLocation>
        <location evidence="1">Cytoplasm</location>
    </subcellularLocation>
</comment>
<keyword evidence="3" id="KW-0489">Methyltransferase</keyword>
<evidence type="ECO:0000313" key="3">
    <source>
        <dbReference type="EMBL" id="HBT50311.1"/>
    </source>
</evidence>
<evidence type="ECO:0000313" key="4">
    <source>
        <dbReference type="EMBL" id="TCO63548.1"/>
    </source>
</evidence>
<dbReference type="GO" id="GO:0016765">
    <property type="term" value="F:transferase activity, transferring alkyl or aryl (other than methyl) groups"/>
    <property type="evidence" value="ECO:0007669"/>
    <property type="project" value="UniProtKB-UniRule"/>
</dbReference>
<keyword evidence="1 3" id="KW-0808">Transferase</keyword>
<dbReference type="InterPro" id="IPR051720">
    <property type="entry name" value="rRNA_MeTrfase/Polyamine_Synth"/>
</dbReference>
<dbReference type="HAMAP" id="MF_01947">
    <property type="entry name" value="Aminopropyltransf_BpsA"/>
    <property type="match status" value="1"/>
</dbReference>
<dbReference type="Proteomes" id="UP000294886">
    <property type="component" value="Unassembled WGS sequence"/>
</dbReference>
<dbReference type="Gene3D" id="1.10.10.10">
    <property type="entry name" value="Winged helix-like DNA-binding domain superfamily/Winged helix DNA-binding domain"/>
    <property type="match status" value="1"/>
</dbReference>
<feature type="domain" description="N(4)-bis(aminopropyl)spermidine synthase C-terminal" evidence="2">
    <location>
        <begin position="111"/>
        <end position="350"/>
    </location>
</feature>
<comment type="caution">
    <text evidence="3">The sequence shown here is derived from an EMBL/GenBank/DDBJ whole genome shotgun (WGS) entry which is preliminary data.</text>
</comment>
<dbReference type="GO" id="GO:0032259">
    <property type="term" value="P:methylation"/>
    <property type="evidence" value="ECO:0007669"/>
    <property type="project" value="UniProtKB-KW"/>
</dbReference>
<evidence type="ECO:0000256" key="1">
    <source>
        <dbReference type="HAMAP-Rule" id="MF_01947"/>
    </source>
</evidence>
<dbReference type="PANTHER" id="PTHR23290:SF0">
    <property type="entry name" value="RRNA N6-ADENOSINE-METHYLTRANSFERASE METTL5"/>
    <property type="match status" value="1"/>
</dbReference>
<keyword evidence="1" id="KW-0963">Cytoplasm</keyword>
<dbReference type="SUPFAM" id="SSF53335">
    <property type="entry name" value="S-adenosyl-L-methionine-dependent methyltransferases"/>
    <property type="match status" value="1"/>
</dbReference>
<proteinExistence type="inferred from homology"/>
<dbReference type="GO" id="GO:0006596">
    <property type="term" value="P:polyamine biosynthetic process"/>
    <property type="evidence" value="ECO:0007669"/>
    <property type="project" value="UniProtKB-UniRule"/>
</dbReference>
<dbReference type="EMBL" id="DOLB01000164">
    <property type="protein sequence ID" value="HBT50311.1"/>
    <property type="molecule type" value="Genomic_DNA"/>
</dbReference>
<dbReference type="InterPro" id="IPR014435">
    <property type="entry name" value="BpsA"/>
</dbReference>
<gene>
    <name evidence="1" type="primary">bpsA</name>
    <name evidence="3" type="ORF">DEA61_11170</name>
    <name evidence="4" type="ORF">EV203_1143</name>
</gene>
<dbReference type="EC" id="2.5.1.128" evidence="1"/>
<dbReference type="Gene3D" id="3.40.50.150">
    <property type="entry name" value="Vaccinia Virus protein VP39"/>
    <property type="match status" value="1"/>
</dbReference>